<name>A0A846W0P5_9NOCA</name>
<evidence type="ECO:0000256" key="3">
    <source>
        <dbReference type="ARBA" id="ARBA00023163"/>
    </source>
</evidence>
<dbReference type="InterPro" id="IPR011711">
    <property type="entry name" value="GntR_C"/>
</dbReference>
<dbReference type="SUPFAM" id="SSF46785">
    <property type="entry name" value="Winged helix' DNA-binding domain"/>
    <property type="match status" value="1"/>
</dbReference>
<dbReference type="CDD" id="cd07377">
    <property type="entry name" value="WHTH_GntR"/>
    <property type="match status" value="1"/>
</dbReference>
<dbReference type="PROSITE" id="PS50949">
    <property type="entry name" value="HTH_GNTR"/>
    <property type="match status" value="1"/>
</dbReference>
<feature type="region of interest" description="Disordered" evidence="4">
    <location>
        <begin position="1"/>
        <end position="34"/>
    </location>
</feature>
<dbReference type="Proteomes" id="UP000572007">
    <property type="component" value="Unassembled WGS sequence"/>
</dbReference>
<accession>A0A846W0P5</accession>
<evidence type="ECO:0000256" key="2">
    <source>
        <dbReference type="ARBA" id="ARBA00023125"/>
    </source>
</evidence>
<dbReference type="PANTHER" id="PTHR43537:SF5">
    <property type="entry name" value="UXU OPERON TRANSCRIPTIONAL REGULATOR"/>
    <property type="match status" value="1"/>
</dbReference>
<dbReference type="PANTHER" id="PTHR43537">
    <property type="entry name" value="TRANSCRIPTIONAL REGULATOR, GNTR FAMILY"/>
    <property type="match status" value="1"/>
</dbReference>
<dbReference type="InterPro" id="IPR008920">
    <property type="entry name" value="TF_FadR/GntR_C"/>
</dbReference>
<dbReference type="GO" id="GO:0003677">
    <property type="term" value="F:DNA binding"/>
    <property type="evidence" value="ECO:0007669"/>
    <property type="project" value="UniProtKB-KW"/>
</dbReference>
<dbReference type="AlphaFoldDB" id="A0A846W0P5"/>
<dbReference type="Gene3D" id="1.20.120.530">
    <property type="entry name" value="GntR ligand-binding domain-like"/>
    <property type="match status" value="1"/>
</dbReference>
<keyword evidence="3" id="KW-0804">Transcription</keyword>
<protein>
    <submittedName>
        <fullName evidence="6">GntR family transcriptional regulator</fullName>
    </submittedName>
</protein>
<keyword evidence="2" id="KW-0238">DNA-binding</keyword>
<evidence type="ECO:0000313" key="7">
    <source>
        <dbReference type="Proteomes" id="UP000572007"/>
    </source>
</evidence>
<dbReference type="InterPro" id="IPR036388">
    <property type="entry name" value="WH-like_DNA-bd_sf"/>
</dbReference>
<evidence type="ECO:0000256" key="4">
    <source>
        <dbReference type="SAM" id="MobiDB-lite"/>
    </source>
</evidence>
<gene>
    <name evidence="6" type="ORF">HGA10_05145</name>
</gene>
<dbReference type="GO" id="GO:0003700">
    <property type="term" value="F:DNA-binding transcription factor activity"/>
    <property type="evidence" value="ECO:0007669"/>
    <property type="project" value="InterPro"/>
</dbReference>
<evidence type="ECO:0000259" key="5">
    <source>
        <dbReference type="PROSITE" id="PS50949"/>
    </source>
</evidence>
<keyword evidence="7" id="KW-1185">Reference proteome</keyword>
<dbReference type="EMBL" id="JAAXOM010000001">
    <property type="protein sequence ID" value="NKX86702.1"/>
    <property type="molecule type" value="Genomic_DNA"/>
</dbReference>
<dbReference type="SUPFAM" id="SSF48008">
    <property type="entry name" value="GntR ligand-binding domain-like"/>
    <property type="match status" value="1"/>
</dbReference>
<dbReference type="SMART" id="SM00345">
    <property type="entry name" value="HTH_GNTR"/>
    <property type="match status" value="1"/>
</dbReference>
<keyword evidence="1" id="KW-0805">Transcription regulation</keyword>
<organism evidence="6 7">
    <name type="scientific">Nocardia coubleae</name>
    <dbReference type="NCBI Taxonomy" id="356147"/>
    <lineage>
        <taxon>Bacteria</taxon>
        <taxon>Bacillati</taxon>
        <taxon>Actinomycetota</taxon>
        <taxon>Actinomycetes</taxon>
        <taxon>Mycobacteriales</taxon>
        <taxon>Nocardiaceae</taxon>
        <taxon>Nocardia</taxon>
    </lineage>
</organism>
<sequence length="269" mass="29273">MTAGLPKSKNRSQGARGATVESEAGRKDGVVAGPVKKSLRDQAYEELRDRIIDLRLSPGQRLVERDLATELDISRIPLREALHLLEREGLVVIVPRQGAIVAPFTVADVRDLFDVRESLEVLAARLAAERAEPADLTALRAQLTAARRATERGEQAAIAAANAGFHALIVEISGNPLLQSLLRPLGSRVRWLFHLTKERDPGTQCEEHEALYAAIAAGDPQAAADIAYRHVASGREPSLALAEQWATPVIDPVSATRTRQRTTNRDRSA</sequence>
<dbReference type="InterPro" id="IPR000524">
    <property type="entry name" value="Tscrpt_reg_HTH_GntR"/>
</dbReference>
<dbReference type="Pfam" id="PF00392">
    <property type="entry name" value="GntR"/>
    <property type="match status" value="1"/>
</dbReference>
<proteinExistence type="predicted"/>
<reference evidence="6 7" key="1">
    <citation type="submission" date="2020-04" db="EMBL/GenBank/DDBJ databases">
        <title>MicrobeNet Type strains.</title>
        <authorList>
            <person name="Nicholson A.C."/>
        </authorList>
    </citation>
    <scope>NUCLEOTIDE SEQUENCE [LARGE SCALE GENOMIC DNA]</scope>
    <source>
        <strain evidence="6 7">DSM 44960</strain>
    </source>
</reference>
<feature type="domain" description="HTH gntR-type" evidence="5">
    <location>
        <begin position="37"/>
        <end position="104"/>
    </location>
</feature>
<dbReference type="Gene3D" id="1.10.10.10">
    <property type="entry name" value="Winged helix-like DNA-binding domain superfamily/Winged helix DNA-binding domain"/>
    <property type="match status" value="1"/>
</dbReference>
<evidence type="ECO:0000313" key="6">
    <source>
        <dbReference type="EMBL" id="NKX86702.1"/>
    </source>
</evidence>
<dbReference type="SMART" id="SM00895">
    <property type="entry name" value="FCD"/>
    <property type="match status" value="1"/>
</dbReference>
<evidence type="ECO:0000256" key="1">
    <source>
        <dbReference type="ARBA" id="ARBA00023015"/>
    </source>
</evidence>
<dbReference type="PRINTS" id="PR00035">
    <property type="entry name" value="HTHGNTR"/>
</dbReference>
<dbReference type="Pfam" id="PF07729">
    <property type="entry name" value="FCD"/>
    <property type="match status" value="1"/>
</dbReference>
<comment type="caution">
    <text evidence="6">The sequence shown here is derived from an EMBL/GenBank/DDBJ whole genome shotgun (WGS) entry which is preliminary data.</text>
</comment>
<dbReference type="InterPro" id="IPR036390">
    <property type="entry name" value="WH_DNA-bd_sf"/>
</dbReference>